<evidence type="ECO:0000313" key="2">
    <source>
        <dbReference type="Proteomes" id="UP000216147"/>
    </source>
</evidence>
<reference evidence="1 2" key="1">
    <citation type="submission" date="2017-03" db="EMBL/GenBank/DDBJ databases">
        <title>Lifting the veil on microbial sulfur biogeochemistry in mining wastewaters.</title>
        <authorList>
            <person name="Kantor R.S."/>
            <person name="Colenbrander Nelson T."/>
            <person name="Marshall S."/>
            <person name="Bennett D."/>
            <person name="Apte S."/>
            <person name="Camacho D."/>
            <person name="Thomas B.C."/>
            <person name="Warren L.A."/>
            <person name="Banfield J.F."/>
        </authorList>
    </citation>
    <scope>NUCLEOTIDE SEQUENCE [LARGE SCALE GENOMIC DNA]</scope>
    <source>
        <strain evidence="1">32-68-21</strain>
    </source>
</reference>
<comment type="caution">
    <text evidence="1">The sequence shown here is derived from an EMBL/GenBank/DDBJ whole genome shotgun (WGS) entry which is preliminary data.</text>
</comment>
<organism evidence="1 2">
    <name type="scientific">Brevundimonas subvibrioides</name>
    <dbReference type="NCBI Taxonomy" id="74313"/>
    <lineage>
        <taxon>Bacteria</taxon>
        <taxon>Pseudomonadati</taxon>
        <taxon>Pseudomonadota</taxon>
        <taxon>Alphaproteobacteria</taxon>
        <taxon>Caulobacterales</taxon>
        <taxon>Caulobacteraceae</taxon>
        <taxon>Brevundimonas</taxon>
    </lineage>
</organism>
<name>A0A258HHF7_9CAUL</name>
<accession>A0A258HHF7</accession>
<sequence>MTPFALVTWADEALVAYEPLFNRSVEEALAYAEGMITERVNPNRPDAIRPGVTYAMEVGHRDISLTPHFLPEILVGAWFIRDVEGRSSIVWQSKIHDRPARH</sequence>
<protein>
    <submittedName>
        <fullName evidence="1">Uncharacterized protein</fullName>
    </submittedName>
</protein>
<dbReference type="EMBL" id="NCEQ01000012">
    <property type="protein sequence ID" value="OYX55762.1"/>
    <property type="molecule type" value="Genomic_DNA"/>
</dbReference>
<gene>
    <name evidence="1" type="ORF">B7Y86_12490</name>
</gene>
<proteinExistence type="predicted"/>
<dbReference type="Proteomes" id="UP000216147">
    <property type="component" value="Unassembled WGS sequence"/>
</dbReference>
<dbReference type="AlphaFoldDB" id="A0A258HHF7"/>
<evidence type="ECO:0000313" key="1">
    <source>
        <dbReference type="EMBL" id="OYX55762.1"/>
    </source>
</evidence>